<organism evidence="10 11">
    <name type="scientific">Ascosphaera apis ARSEF 7405</name>
    <dbReference type="NCBI Taxonomy" id="392613"/>
    <lineage>
        <taxon>Eukaryota</taxon>
        <taxon>Fungi</taxon>
        <taxon>Dikarya</taxon>
        <taxon>Ascomycota</taxon>
        <taxon>Pezizomycotina</taxon>
        <taxon>Eurotiomycetes</taxon>
        <taxon>Eurotiomycetidae</taxon>
        <taxon>Onygenales</taxon>
        <taxon>Ascosphaeraceae</taxon>
        <taxon>Ascosphaera</taxon>
    </lineage>
</organism>
<feature type="transmembrane region" description="Helical" evidence="8">
    <location>
        <begin position="411"/>
        <end position="436"/>
    </location>
</feature>
<evidence type="ECO:0000256" key="6">
    <source>
        <dbReference type="ARBA" id="ARBA00023136"/>
    </source>
</evidence>
<feature type="transmembrane region" description="Helical" evidence="8">
    <location>
        <begin position="183"/>
        <end position="203"/>
    </location>
</feature>
<keyword evidence="6 8" id="KW-0472">Membrane</keyword>
<dbReference type="InterPro" id="IPR050360">
    <property type="entry name" value="MFS_Sugar_Transporters"/>
</dbReference>
<dbReference type="PANTHER" id="PTHR48022:SF15">
    <property type="entry name" value="ALPHA-GLUCOSIDE TRANSPORTER, PUTATIVE (AFU_ORTHOLOGUE AFUA_5G00500)-RELATED"/>
    <property type="match status" value="1"/>
</dbReference>
<evidence type="ECO:0000259" key="9">
    <source>
        <dbReference type="PROSITE" id="PS50850"/>
    </source>
</evidence>
<evidence type="ECO:0000313" key="11">
    <source>
        <dbReference type="Proteomes" id="UP000242877"/>
    </source>
</evidence>
<evidence type="ECO:0000256" key="4">
    <source>
        <dbReference type="ARBA" id="ARBA00022692"/>
    </source>
</evidence>
<protein>
    <submittedName>
        <fullName evidence="10">Sugar/inositol transporter</fullName>
    </submittedName>
</protein>
<feature type="transmembrane region" description="Helical" evidence="8">
    <location>
        <begin position="89"/>
        <end position="115"/>
    </location>
</feature>
<evidence type="ECO:0000256" key="2">
    <source>
        <dbReference type="ARBA" id="ARBA00010992"/>
    </source>
</evidence>
<dbReference type="PANTHER" id="PTHR48022">
    <property type="entry name" value="PLASTIDIC GLUCOSE TRANSPORTER 4"/>
    <property type="match status" value="1"/>
</dbReference>
<dbReference type="InterPro" id="IPR036259">
    <property type="entry name" value="MFS_trans_sf"/>
</dbReference>
<evidence type="ECO:0000256" key="1">
    <source>
        <dbReference type="ARBA" id="ARBA00004141"/>
    </source>
</evidence>
<dbReference type="InterPro" id="IPR005828">
    <property type="entry name" value="MFS_sugar_transport-like"/>
</dbReference>
<feature type="transmembrane region" description="Helical" evidence="8">
    <location>
        <begin position="351"/>
        <end position="371"/>
    </location>
</feature>
<comment type="caution">
    <text evidence="10">The sequence shown here is derived from an EMBL/GenBank/DDBJ whole genome shotgun (WGS) entry which is preliminary data.</text>
</comment>
<dbReference type="Pfam" id="PF00083">
    <property type="entry name" value="Sugar_tr"/>
    <property type="match status" value="1"/>
</dbReference>
<reference evidence="10 11" key="1">
    <citation type="journal article" date="2016" name="Genome Biol. Evol.">
        <title>Divergent and convergent evolution of fungal pathogenicity.</title>
        <authorList>
            <person name="Shang Y."/>
            <person name="Xiao G."/>
            <person name="Zheng P."/>
            <person name="Cen K."/>
            <person name="Zhan S."/>
            <person name="Wang C."/>
        </authorList>
    </citation>
    <scope>NUCLEOTIDE SEQUENCE [LARGE SCALE GENOMIC DNA]</scope>
    <source>
        <strain evidence="10 11">ARSEF 7405</strain>
    </source>
</reference>
<feature type="transmembrane region" description="Helical" evidence="8">
    <location>
        <begin position="482"/>
        <end position="501"/>
    </location>
</feature>
<dbReference type="GO" id="GO:0005351">
    <property type="term" value="F:carbohydrate:proton symporter activity"/>
    <property type="evidence" value="ECO:0007669"/>
    <property type="project" value="TreeGrafter"/>
</dbReference>
<evidence type="ECO:0000256" key="5">
    <source>
        <dbReference type="ARBA" id="ARBA00022989"/>
    </source>
</evidence>
<proteinExistence type="inferred from homology"/>
<keyword evidence="11" id="KW-1185">Reference proteome</keyword>
<dbReference type="VEuPathDB" id="FungiDB:AAP_03624"/>
<evidence type="ECO:0000256" key="3">
    <source>
        <dbReference type="ARBA" id="ARBA00022448"/>
    </source>
</evidence>
<feature type="domain" description="Major facilitator superfamily (MFS) profile" evidence="9">
    <location>
        <begin position="49"/>
        <end position="505"/>
    </location>
</feature>
<evidence type="ECO:0000256" key="7">
    <source>
        <dbReference type="RuleBase" id="RU003346"/>
    </source>
</evidence>
<dbReference type="SUPFAM" id="SSF103473">
    <property type="entry name" value="MFS general substrate transporter"/>
    <property type="match status" value="1"/>
</dbReference>
<feature type="transmembrane region" description="Helical" evidence="8">
    <location>
        <begin position="127"/>
        <end position="145"/>
    </location>
</feature>
<keyword evidence="4 8" id="KW-0812">Transmembrane</keyword>
<feature type="transmembrane region" description="Helical" evidence="8">
    <location>
        <begin position="317"/>
        <end position="339"/>
    </location>
</feature>
<dbReference type="InterPro" id="IPR020846">
    <property type="entry name" value="MFS_dom"/>
</dbReference>
<dbReference type="GO" id="GO:0016020">
    <property type="term" value="C:membrane"/>
    <property type="evidence" value="ECO:0007669"/>
    <property type="project" value="UniProtKB-SubCell"/>
</dbReference>
<comment type="similarity">
    <text evidence="2 7">Belongs to the major facilitator superfamily. Sugar transporter (TC 2.A.1.1) family.</text>
</comment>
<dbReference type="EMBL" id="AZGZ01000015">
    <property type="protein sequence ID" value="KZZ90983.1"/>
    <property type="molecule type" value="Genomic_DNA"/>
</dbReference>
<gene>
    <name evidence="10" type="ORF">AAP_03624</name>
</gene>
<sequence length="562" mass="62928">MFWQRKKKEIAPLPDITEVSTVINGIDYGIVDPSRKWQMLKTQKRFAAWAFFISFGLIMQGFDLVANGQLAALPEFKKKFGTREKDGSYLVHAHVLTAWSSVAPACEVVTAFIYAPLLEKYGRKPGIIVSAFVSTAAVLIQQYANNWKVHLIGRGVNGFAIGIIFTISPLWIGEISRPELRGFFLCFFNTAIVTGQCGVVIVTHIGDQIHGKWQWWLPVVAMYIFPIILVAGYWWFPESPYWLLREGRKAEAVDCLRRIHGIKEEGFYVAEVRRIEEEIRIVQEVQNSEDHKPIVIFGVDWSHELDCFRGSNRMRTFASVLVAWAQQLIGAPFVVGYATYFVQLIGVSKPFNLTIALYILMVVSSCCAFPLTEILGRRTLLVNPGFFLVFVLFLIGVMGCVPKAHEKAANYAIVAFMYVWTVIFQVTISATGFVIASEVATMRLRAATQGLVTIFNAVASIVMCVILPYLMNPDQANLKGKLGFAFMGTGSIVAFLGFFIYPETKGLSIEKIDYLYEIKTPPRHFKKVAASIDWESVLSAPSTAVAVKNDITHQEKAVDPEA</sequence>
<feature type="transmembrane region" description="Helical" evidence="8">
    <location>
        <begin position="46"/>
        <end position="69"/>
    </location>
</feature>
<feature type="transmembrane region" description="Helical" evidence="8">
    <location>
        <begin position="151"/>
        <end position="171"/>
    </location>
</feature>
<name>A0A162IB37_9EURO</name>
<dbReference type="AlphaFoldDB" id="A0A162IB37"/>
<dbReference type="Proteomes" id="UP000242877">
    <property type="component" value="Unassembled WGS sequence"/>
</dbReference>
<evidence type="ECO:0000256" key="8">
    <source>
        <dbReference type="SAM" id="Phobius"/>
    </source>
</evidence>
<dbReference type="Gene3D" id="1.20.1250.20">
    <property type="entry name" value="MFS general substrate transporter like domains"/>
    <property type="match status" value="1"/>
</dbReference>
<dbReference type="OrthoDB" id="6612291at2759"/>
<dbReference type="FunFam" id="1.20.1250.20:FF:000078">
    <property type="entry name" value="MFS maltose transporter, putative"/>
    <property type="match status" value="1"/>
</dbReference>
<comment type="subcellular location">
    <subcellularLocation>
        <location evidence="1">Membrane</location>
        <topology evidence="1">Multi-pass membrane protein</topology>
    </subcellularLocation>
</comment>
<dbReference type="NCBIfam" id="TIGR00879">
    <property type="entry name" value="SP"/>
    <property type="match status" value="1"/>
</dbReference>
<dbReference type="InterPro" id="IPR003663">
    <property type="entry name" value="Sugar/inositol_transpt"/>
</dbReference>
<accession>A0A162IB37</accession>
<keyword evidence="5 8" id="KW-1133">Transmembrane helix</keyword>
<feature type="transmembrane region" description="Helical" evidence="8">
    <location>
        <begin position="448"/>
        <end position="470"/>
    </location>
</feature>
<dbReference type="PROSITE" id="PS50850">
    <property type="entry name" value="MFS"/>
    <property type="match status" value="1"/>
</dbReference>
<keyword evidence="3 7" id="KW-0813">Transport</keyword>
<feature type="transmembrane region" description="Helical" evidence="8">
    <location>
        <begin position="380"/>
        <end position="399"/>
    </location>
</feature>
<feature type="transmembrane region" description="Helical" evidence="8">
    <location>
        <begin position="215"/>
        <end position="236"/>
    </location>
</feature>
<dbReference type="PRINTS" id="PR00171">
    <property type="entry name" value="SUGRTRNSPORT"/>
</dbReference>
<evidence type="ECO:0000313" key="10">
    <source>
        <dbReference type="EMBL" id="KZZ90983.1"/>
    </source>
</evidence>